<comment type="subcellular location">
    <subcellularLocation>
        <location evidence="1">Cell membrane</location>
    </subcellularLocation>
</comment>
<evidence type="ECO:0000256" key="5">
    <source>
        <dbReference type="ARBA" id="ARBA00023136"/>
    </source>
</evidence>
<dbReference type="InterPro" id="IPR026461">
    <property type="entry name" value="Trfase_2_rSAM/seldom_assoc"/>
</dbReference>
<name>A0ABP8HNU1_9BACT</name>
<dbReference type="PANTHER" id="PTHR43646:SF2">
    <property type="entry name" value="GLYCOSYLTRANSFERASE 2-LIKE DOMAIN-CONTAINING PROTEIN"/>
    <property type="match status" value="1"/>
</dbReference>
<proteinExistence type="predicted"/>
<keyword evidence="3" id="KW-0328">Glycosyltransferase</keyword>
<dbReference type="CDD" id="cd02522">
    <property type="entry name" value="GT_2_like_a"/>
    <property type="match status" value="1"/>
</dbReference>
<dbReference type="PANTHER" id="PTHR43646">
    <property type="entry name" value="GLYCOSYLTRANSFERASE"/>
    <property type="match status" value="1"/>
</dbReference>
<dbReference type="Pfam" id="PF00535">
    <property type="entry name" value="Glycos_transf_2"/>
    <property type="match status" value="1"/>
</dbReference>
<keyword evidence="2" id="KW-1003">Cell membrane</keyword>
<keyword evidence="4" id="KW-0808">Transferase</keyword>
<reference evidence="8" key="1">
    <citation type="journal article" date="2019" name="Int. J. Syst. Evol. Microbiol.">
        <title>The Global Catalogue of Microorganisms (GCM) 10K type strain sequencing project: providing services to taxonomists for standard genome sequencing and annotation.</title>
        <authorList>
            <consortium name="The Broad Institute Genomics Platform"/>
            <consortium name="The Broad Institute Genome Sequencing Center for Infectious Disease"/>
            <person name="Wu L."/>
            <person name="Ma J."/>
        </authorList>
    </citation>
    <scope>NUCLEOTIDE SEQUENCE [LARGE SCALE GENOMIC DNA]</scope>
    <source>
        <strain evidence="8">JCM 17919</strain>
    </source>
</reference>
<evidence type="ECO:0000313" key="7">
    <source>
        <dbReference type="EMBL" id="GAA4342013.1"/>
    </source>
</evidence>
<dbReference type="NCBIfam" id="TIGR04283">
    <property type="entry name" value="glyco_like_mftF"/>
    <property type="match status" value="1"/>
</dbReference>
<evidence type="ECO:0000259" key="6">
    <source>
        <dbReference type="Pfam" id="PF00535"/>
    </source>
</evidence>
<dbReference type="InterPro" id="IPR029044">
    <property type="entry name" value="Nucleotide-diphossugar_trans"/>
</dbReference>
<dbReference type="RefSeq" id="WP_345257796.1">
    <property type="nucleotide sequence ID" value="NZ_BAABGY010000016.1"/>
</dbReference>
<organism evidence="7 8">
    <name type="scientific">Flaviaesturariibacter amylovorans</name>
    <dbReference type="NCBI Taxonomy" id="1084520"/>
    <lineage>
        <taxon>Bacteria</taxon>
        <taxon>Pseudomonadati</taxon>
        <taxon>Bacteroidota</taxon>
        <taxon>Chitinophagia</taxon>
        <taxon>Chitinophagales</taxon>
        <taxon>Chitinophagaceae</taxon>
        <taxon>Flaviaestuariibacter</taxon>
    </lineage>
</organism>
<dbReference type="EMBL" id="BAABGY010000016">
    <property type="protein sequence ID" value="GAA4342013.1"/>
    <property type="molecule type" value="Genomic_DNA"/>
</dbReference>
<dbReference type="SUPFAM" id="SSF53448">
    <property type="entry name" value="Nucleotide-diphospho-sugar transferases"/>
    <property type="match status" value="1"/>
</dbReference>
<keyword evidence="5" id="KW-0472">Membrane</keyword>
<accession>A0ABP8HNU1</accession>
<evidence type="ECO:0000256" key="2">
    <source>
        <dbReference type="ARBA" id="ARBA00022475"/>
    </source>
</evidence>
<evidence type="ECO:0000313" key="8">
    <source>
        <dbReference type="Proteomes" id="UP001501725"/>
    </source>
</evidence>
<evidence type="ECO:0000256" key="4">
    <source>
        <dbReference type="ARBA" id="ARBA00022679"/>
    </source>
</evidence>
<sequence>MITVIIPTYNEAGHIGATVRTVQQRDRAGLVRAIVVVDGGSTDATMELARAAGAEVLRSPRKGRAAQMNYGAAAAREEVLYFLHADTLPPPGFSEAIRDAVAAGAAAGCFLLSFDHPHWFLRANAWCTRFDVDAFRYGDQSLFVTRELFMRAGGFSEAHIVFEDYALIRKLKRLSPFRIIKKPVLTSARKYVENGPIRMQAIFYLMYFLYRSGTGQARLVRIYRRLIRQEKI</sequence>
<dbReference type="Proteomes" id="UP001501725">
    <property type="component" value="Unassembled WGS sequence"/>
</dbReference>
<dbReference type="InterPro" id="IPR001173">
    <property type="entry name" value="Glyco_trans_2-like"/>
</dbReference>
<feature type="domain" description="Glycosyltransferase 2-like" evidence="6">
    <location>
        <begin position="3"/>
        <end position="124"/>
    </location>
</feature>
<evidence type="ECO:0000256" key="3">
    <source>
        <dbReference type="ARBA" id="ARBA00022676"/>
    </source>
</evidence>
<evidence type="ECO:0000256" key="1">
    <source>
        <dbReference type="ARBA" id="ARBA00004236"/>
    </source>
</evidence>
<keyword evidence="8" id="KW-1185">Reference proteome</keyword>
<dbReference type="Gene3D" id="3.90.550.10">
    <property type="entry name" value="Spore Coat Polysaccharide Biosynthesis Protein SpsA, Chain A"/>
    <property type="match status" value="1"/>
</dbReference>
<comment type="caution">
    <text evidence="7">The sequence shown here is derived from an EMBL/GenBank/DDBJ whole genome shotgun (WGS) entry which is preliminary data.</text>
</comment>
<protein>
    <submittedName>
        <fullName evidence="7">TIGR04283 family arsenosugar biosynthesis glycosyltransferase</fullName>
    </submittedName>
</protein>
<gene>
    <name evidence="7" type="ORF">GCM10023184_40970</name>
</gene>